<organism evidence="1 2">
    <name type="scientific">Salipiger mucosus DSM 16094</name>
    <dbReference type="NCBI Taxonomy" id="1123237"/>
    <lineage>
        <taxon>Bacteria</taxon>
        <taxon>Pseudomonadati</taxon>
        <taxon>Pseudomonadota</taxon>
        <taxon>Alphaproteobacteria</taxon>
        <taxon>Rhodobacterales</taxon>
        <taxon>Roseobacteraceae</taxon>
        <taxon>Salipiger</taxon>
    </lineage>
</organism>
<comment type="caution">
    <text evidence="1">The sequence shown here is derived from an EMBL/GenBank/DDBJ whole genome shotgun (WGS) entry which is preliminary data.</text>
</comment>
<proteinExistence type="predicted"/>
<name>S9S5W5_9RHOB</name>
<accession>S9S5W5</accession>
<evidence type="ECO:0000313" key="1">
    <source>
        <dbReference type="EMBL" id="EPX85565.1"/>
    </source>
</evidence>
<dbReference type="HOGENOM" id="CLU_3140497_0_0_5"/>
<reference evidence="2" key="1">
    <citation type="journal article" date="2014" name="Stand. Genomic Sci.">
        <title>Genome sequence of the exopolysaccharide-producing Salipiger mucosus type strain (DSM 16094(T)), a moderately halophilic member of the Roseobacter clade.</title>
        <authorList>
            <person name="Riedel T."/>
            <person name="Spring S."/>
            <person name="Fiebig A."/>
            <person name="Petersen J."/>
            <person name="Kyrpides N.C."/>
            <person name="Goker M."/>
            <person name="Klenk H.P."/>
        </authorList>
    </citation>
    <scope>NUCLEOTIDE SEQUENCE [LARGE SCALE GENOMIC DNA]</scope>
    <source>
        <strain evidence="2">DSM 16094</strain>
    </source>
</reference>
<keyword evidence="2" id="KW-1185">Reference proteome</keyword>
<evidence type="ECO:0000313" key="2">
    <source>
        <dbReference type="Proteomes" id="UP000015347"/>
    </source>
</evidence>
<dbReference type="Proteomes" id="UP000015347">
    <property type="component" value="Unassembled WGS sequence"/>
</dbReference>
<dbReference type="AlphaFoldDB" id="S9S5W5"/>
<sequence>MPVRFRDLHIFFSPCGRLVAASIPCHKAMEAVDSPPTAIFGTREQCLTR</sequence>
<protein>
    <submittedName>
        <fullName evidence="1">Uncharacterized protein</fullName>
    </submittedName>
</protein>
<gene>
    <name evidence="1" type="ORF">Salmuc_04836</name>
</gene>
<dbReference type="EMBL" id="APVH01000008">
    <property type="protein sequence ID" value="EPX85565.1"/>
    <property type="molecule type" value="Genomic_DNA"/>
</dbReference>